<protein>
    <recommendedName>
        <fullName evidence="3">Secreted protein</fullName>
    </recommendedName>
</protein>
<accession>A0A0E9XID5</accession>
<organism evidence="2">
    <name type="scientific">Anguilla anguilla</name>
    <name type="common">European freshwater eel</name>
    <name type="synonym">Muraena anguilla</name>
    <dbReference type="NCBI Taxonomy" id="7936"/>
    <lineage>
        <taxon>Eukaryota</taxon>
        <taxon>Metazoa</taxon>
        <taxon>Chordata</taxon>
        <taxon>Craniata</taxon>
        <taxon>Vertebrata</taxon>
        <taxon>Euteleostomi</taxon>
        <taxon>Actinopterygii</taxon>
        <taxon>Neopterygii</taxon>
        <taxon>Teleostei</taxon>
        <taxon>Anguilliformes</taxon>
        <taxon>Anguillidae</taxon>
        <taxon>Anguilla</taxon>
    </lineage>
</organism>
<evidence type="ECO:0008006" key="3">
    <source>
        <dbReference type="Google" id="ProtNLM"/>
    </source>
</evidence>
<feature type="chain" id="PRO_5002435035" description="Secreted protein" evidence="1">
    <location>
        <begin position="17"/>
        <end position="114"/>
    </location>
</feature>
<sequence length="114" mass="13086">MMMILLNPCLFCPVWGISYARLSNVATDVKLSAFLNCKSGAISHITTTILFFPITTRRATYQPVTQEYQNLKDKKIFCYLERRDKSKAEIHCFFTQPVYSTGKESYTILSLSIN</sequence>
<dbReference type="EMBL" id="GBXM01006095">
    <property type="protein sequence ID" value="JAI02483.1"/>
    <property type="molecule type" value="Transcribed_RNA"/>
</dbReference>
<proteinExistence type="predicted"/>
<name>A0A0E9XID5_ANGAN</name>
<reference evidence="2" key="1">
    <citation type="submission" date="2014-11" db="EMBL/GenBank/DDBJ databases">
        <authorList>
            <person name="Amaro Gonzalez C."/>
        </authorList>
    </citation>
    <scope>NUCLEOTIDE SEQUENCE</scope>
</reference>
<feature type="signal peptide" evidence="1">
    <location>
        <begin position="1"/>
        <end position="16"/>
    </location>
</feature>
<keyword evidence="1" id="KW-0732">Signal</keyword>
<reference evidence="2" key="2">
    <citation type="journal article" date="2015" name="Fish Shellfish Immunol.">
        <title>Early steps in the European eel (Anguilla anguilla)-Vibrio vulnificus interaction in the gills: Role of the RtxA13 toxin.</title>
        <authorList>
            <person name="Callol A."/>
            <person name="Pajuelo D."/>
            <person name="Ebbesson L."/>
            <person name="Teles M."/>
            <person name="MacKenzie S."/>
            <person name="Amaro C."/>
        </authorList>
    </citation>
    <scope>NUCLEOTIDE SEQUENCE</scope>
</reference>
<dbReference type="AlphaFoldDB" id="A0A0E9XID5"/>
<evidence type="ECO:0000256" key="1">
    <source>
        <dbReference type="SAM" id="SignalP"/>
    </source>
</evidence>
<evidence type="ECO:0000313" key="2">
    <source>
        <dbReference type="EMBL" id="JAI02483.1"/>
    </source>
</evidence>